<dbReference type="SUPFAM" id="SSF51735">
    <property type="entry name" value="NAD(P)-binding Rossmann-fold domains"/>
    <property type="match status" value="1"/>
</dbReference>
<name>A0A918NJH6_9GAMM</name>
<dbReference type="InterPro" id="IPR005097">
    <property type="entry name" value="Sacchrp_dh_NADP-bd"/>
</dbReference>
<keyword evidence="3" id="KW-1185">Reference proteome</keyword>
<protein>
    <submittedName>
        <fullName evidence="2">Membrane protein</fullName>
    </submittedName>
</protein>
<proteinExistence type="predicted"/>
<evidence type="ECO:0000313" key="3">
    <source>
        <dbReference type="Proteomes" id="UP000626148"/>
    </source>
</evidence>
<feature type="domain" description="Saccharopine dehydrogenase NADP binding" evidence="1">
    <location>
        <begin position="6"/>
        <end position="101"/>
    </location>
</feature>
<dbReference type="AlphaFoldDB" id="A0A918NJH6"/>
<dbReference type="EMBL" id="BMXR01000015">
    <property type="protein sequence ID" value="GGX72377.1"/>
    <property type="molecule type" value="Genomic_DNA"/>
</dbReference>
<accession>A0A918NJH6</accession>
<evidence type="ECO:0000313" key="2">
    <source>
        <dbReference type="EMBL" id="GGX72377.1"/>
    </source>
</evidence>
<dbReference type="PANTHER" id="PTHR43781:SF1">
    <property type="entry name" value="SACCHAROPINE DEHYDROGENASE"/>
    <property type="match status" value="1"/>
</dbReference>
<dbReference type="Proteomes" id="UP000626148">
    <property type="component" value="Unassembled WGS sequence"/>
</dbReference>
<reference evidence="2" key="1">
    <citation type="journal article" date="2014" name="Int. J. Syst. Evol. Microbiol.">
        <title>Complete genome sequence of Corynebacterium casei LMG S-19264T (=DSM 44701T), isolated from a smear-ripened cheese.</title>
        <authorList>
            <consortium name="US DOE Joint Genome Institute (JGI-PGF)"/>
            <person name="Walter F."/>
            <person name="Albersmeier A."/>
            <person name="Kalinowski J."/>
            <person name="Ruckert C."/>
        </authorList>
    </citation>
    <scope>NUCLEOTIDE SEQUENCE</scope>
    <source>
        <strain evidence="2">KCTC 22169</strain>
    </source>
</reference>
<dbReference type="InterPro" id="IPR036291">
    <property type="entry name" value="NAD(P)-bd_dom_sf"/>
</dbReference>
<dbReference type="RefSeq" id="WP_189613007.1">
    <property type="nucleotide sequence ID" value="NZ_BMXR01000015.1"/>
</dbReference>
<evidence type="ECO:0000259" key="1">
    <source>
        <dbReference type="Pfam" id="PF03435"/>
    </source>
</evidence>
<dbReference type="Gene3D" id="3.40.50.720">
    <property type="entry name" value="NAD(P)-binding Rossmann-like Domain"/>
    <property type="match status" value="1"/>
</dbReference>
<dbReference type="PANTHER" id="PTHR43781">
    <property type="entry name" value="SACCHAROPINE DEHYDROGENASE"/>
    <property type="match status" value="1"/>
</dbReference>
<organism evidence="2 3">
    <name type="scientific">Saccharospirillum salsuginis</name>
    <dbReference type="NCBI Taxonomy" id="418750"/>
    <lineage>
        <taxon>Bacteria</taxon>
        <taxon>Pseudomonadati</taxon>
        <taxon>Pseudomonadota</taxon>
        <taxon>Gammaproteobacteria</taxon>
        <taxon>Oceanospirillales</taxon>
        <taxon>Saccharospirillaceae</taxon>
        <taxon>Saccharospirillum</taxon>
    </lineage>
</organism>
<gene>
    <name evidence="2" type="ORF">GCM10007392_44780</name>
</gene>
<dbReference type="Pfam" id="PF03435">
    <property type="entry name" value="Sacchrp_dh_NADP"/>
    <property type="match status" value="1"/>
</dbReference>
<reference evidence="2" key="2">
    <citation type="submission" date="2020-09" db="EMBL/GenBank/DDBJ databases">
        <authorList>
            <person name="Sun Q."/>
            <person name="Kim S."/>
        </authorList>
    </citation>
    <scope>NUCLEOTIDE SEQUENCE</scope>
    <source>
        <strain evidence="2">KCTC 22169</strain>
    </source>
</reference>
<sequence>MQPSWMIYGAYGYSGELIAREAAARGMSPILAGRNEGKLRPLANELGLGFRVFDLADGKAARRDLEDMTAVLNCAGPFSQTARPMLNACLDSKTHYFDITGEIEVFELAHDPATSTRARQAGILVCPGVGFDVVPTDCLAAQLKKALPDATRLTLAFQSRSKLSPGTAKTTVEGAAELCKVREAGRIQDTYARPGTVDFGEGERSTMTIAWGDVSTAYYTTGIGTIEVCIPASRKTFKRVRRMQRMRWVMARPFVQNWMKRRIEQKVSGPSKEERADNPTSLWGRVSDEAGQQRTARFKTPNGYEVTIEAPLAIIEAVLAGKTTSLGSVTPSQLMGDEFVWQLPGVTPLEWVD</sequence>
<comment type="caution">
    <text evidence="2">The sequence shown here is derived from an EMBL/GenBank/DDBJ whole genome shotgun (WGS) entry which is preliminary data.</text>
</comment>